<dbReference type="RefSeq" id="WP_256615525.1">
    <property type="nucleotide sequence ID" value="NZ_JANIBK010000055.1"/>
</dbReference>
<dbReference type="Pfam" id="PF13511">
    <property type="entry name" value="DUF4124"/>
    <property type="match status" value="1"/>
</dbReference>
<proteinExistence type="predicted"/>
<feature type="domain" description="DUF4124" evidence="2">
    <location>
        <begin position="7"/>
        <end position="62"/>
    </location>
</feature>
<protein>
    <submittedName>
        <fullName evidence="3">DUF4124 domain-containing protein</fullName>
    </submittedName>
</protein>
<feature type="signal peptide" evidence="1">
    <location>
        <begin position="1"/>
        <end position="18"/>
    </location>
</feature>
<keyword evidence="4" id="KW-1185">Reference proteome</keyword>
<dbReference type="EMBL" id="JANIBK010000055">
    <property type="protein sequence ID" value="MCQ8129097.1"/>
    <property type="molecule type" value="Genomic_DNA"/>
</dbReference>
<organism evidence="3 4">
    <name type="scientific">Methylomonas rivi</name>
    <dbReference type="NCBI Taxonomy" id="2952226"/>
    <lineage>
        <taxon>Bacteria</taxon>
        <taxon>Pseudomonadati</taxon>
        <taxon>Pseudomonadota</taxon>
        <taxon>Gammaproteobacteria</taxon>
        <taxon>Methylococcales</taxon>
        <taxon>Methylococcaceae</taxon>
        <taxon>Methylomonas</taxon>
    </lineage>
</organism>
<dbReference type="InterPro" id="IPR025392">
    <property type="entry name" value="DUF4124"/>
</dbReference>
<name>A0ABT1U5G1_9GAMM</name>
<dbReference type="Proteomes" id="UP001524586">
    <property type="component" value="Unassembled WGS sequence"/>
</dbReference>
<accession>A0ABT1U5G1</accession>
<evidence type="ECO:0000313" key="3">
    <source>
        <dbReference type="EMBL" id="MCQ8129097.1"/>
    </source>
</evidence>
<evidence type="ECO:0000259" key="2">
    <source>
        <dbReference type="Pfam" id="PF13511"/>
    </source>
</evidence>
<comment type="caution">
    <text evidence="3">The sequence shown here is derived from an EMBL/GenBank/DDBJ whole genome shotgun (WGS) entry which is preliminary data.</text>
</comment>
<evidence type="ECO:0000313" key="4">
    <source>
        <dbReference type="Proteomes" id="UP001524586"/>
    </source>
</evidence>
<keyword evidence="1" id="KW-0732">Signal</keyword>
<sequence length="131" mass="14744">MRIMSVLCLMLMSATAHAEVFKCMEKFGKAVYQSRPCTDTSKEQQLDIKTTPDPAQEAAAKAKLEAVQAEYQAQKTSAAERQTKQNQEAAAIESARRSALLQQQQAEAQQKQAEALERQNRFLFRPLNVLR</sequence>
<reference evidence="3 4" key="1">
    <citation type="submission" date="2022-07" db="EMBL/GenBank/DDBJ databases">
        <title>Methylomonas rivi sp. nov., Methylomonas rosea sp. nov., Methylomonas aureus sp. nov. and Methylomonas subterranea sp. nov., four novel methanotrophs isolated from a freshwater creek and the deep terrestrial subsurface.</title>
        <authorList>
            <person name="Abin C."/>
            <person name="Sankaranarayanan K."/>
            <person name="Garner C."/>
            <person name="Sindelar R."/>
            <person name="Kotary K."/>
            <person name="Garner R."/>
            <person name="Barclay S."/>
            <person name="Lawson P."/>
            <person name="Krumholz L."/>
        </authorList>
    </citation>
    <scope>NUCLEOTIDE SEQUENCE [LARGE SCALE GENOMIC DNA]</scope>
    <source>
        <strain evidence="3 4">WSC-6</strain>
    </source>
</reference>
<evidence type="ECO:0000256" key="1">
    <source>
        <dbReference type="SAM" id="SignalP"/>
    </source>
</evidence>
<gene>
    <name evidence="3" type="ORF">NP596_11580</name>
</gene>
<feature type="chain" id="PRO_5047293536" evidence="1">
    <location>
        <begin position="19"/>
        <end position="131"/>
    </location>
</feature>